<sequence>MKYIWLTCALATLLGCSDEHYDEQQVAQQKKEISLQNELDLVGAWESENLKIEFHGSHYNRVFPNQLVQQSQLKTGMYVSEGYSQKFHWSLDDSGIITINIIDGSCTIVPLEYCTTTARKSIALTGELLGAAQWEIKSDNDLDGVVDEVVKTSLIRTVFGDLAALGNKLFFKQSGNFDNPLITTLSENQIIVTLPISAQSSHRYGKFIGDLSTEGHVLSLQVMDQDTITQAQWFKIPGESDRLLDVKTTISDVKLRKGVNAGYIIDYLVQRELNLPTDLTEAQVDLSEFITGQRHTMLFTEAVSLRDDIDINFGQTYYSKLPAGFAHSADGAGSEVIFNSDNTGVIAFTDPSGMTLNNEQPFTWNHKNDEEMEVKLDSGAVWSMGFTGSVLGGSSVIFYNEKNEAYGHDFLTSSYVEPSSLVPGRFKLENTDGLSLVDVDFKDNGEIDIKAGPISFSGFWVITNEGDVVSFECDKKDGAVVTELDSCLDHMSRIGTSENELKFGHIRKFTFLHSDNSELVSTYNATAWGEPFTTGEEPVHFNWVYRWKRLGDNHH</sequence>
<evidence type="ECO:0008006" key="3">
    <source>
        <dbReference type="Google" id="ProtNLM"/>
    </source>
</evidence>
<dbReference type="RefSeq" id="WP_010376908.1">
    <property type="nucleotide sequence ID" value="NZ_CP011924.1"/>
</dbReference>
<protein>
    <recommendedName>
        <fullName evidence="3">Lipocalin-like domain-containing protein</fullName>
    </recommendedName>
</protein>
<evidence type="ECO:0000313" key="2">
    <source>
        <dbReference type="Proteomes" id="UP000016521"/>
    </source>
</evidence>
<reference evidence="1 2" key="1">
    <citation type="submission" date="2015-06" db="EMBL/GenBank/DDBJ databases">
        <authorList>
            <person name="Xie B.-B."/>
            <person name="Rong J.-C."/>
            <person name="Qin Q.-L."/>
            <person name="Zhang Y.-Z."/>
        </authorList>
    </citation>
    <scope>NUCLEOTIDE SEQUENCE [LARGE SCALE GENOMIC DNA]</scope>
    <source>
        <strain evidence="1 2">JCM 20779</strain>
    </source>
</reference>
<keyword evidence="2" id="KW-1185">Reference proteome</keyword>
<evidence type="ECO:0000313" key="1">
    <source>
        <dbReference type="EMBL" id="ATD08348.1"/>
    </source>
</evidence>
<dbReference type="Proteomes" id="UP000016521">
    <property type="component" value="Chromosome I"/>
</dbReference>
<accession>A0ABM6NHJ7</accession>
<dbReference type="EMBL" id="CP011924">
    <property type="protein sequence ID" value="ATD08348.1"/>
    <property type="molecule type" value="Genomic_DNA"/>
</dbReference>
<organism evidence="1 2">
    <name type="scientific">Pseudoalteromonas piscicida</name>
    <dbReference type="NCBI Taxonomy" id="43662"/>
    <lineage>
        <taxon>Bacteria</taxon>
        <taxon>Pseudomonadati</taxon>
        <taxon>Pseudomonadota</taxon>
        <taxon>Gammaproteobacteria</taxon>
        <taxon>Alteromonadales</taxon>
        <taxon>Pseudoalteromonadaceae</taxon>
        <taxon>Pseudoalteromonas</taxon>
    </lineage>
</organism>
<proteinExistence type="predicted"/>
<gene>
    <name evidence="1" type="ORF">PPIS_a3581</name>
</gene>
<dbReference type="PROSITE" id="PS51257">
    <property type="entry name" value="PROKAR_LIPOPROTEIN"/>
    <property type="match status" value="1"/>
</dbReference>
<name>A0ABM6NHJ7_PSEO7</name>